<dbReference type="PRINTS" id="PR00038">
    <property type="entry name" value="HTHLUXR"/>
</dbReference>
<protein>
    <submittedName>
        <fullName evidence="3">Response regulator transcription factor</fullName>
    </submittedName>
</protein>
<dbReference type="CDD" id="cd06170">
    <property type="entry name" value="LuxR_C_like"/>
    <property type="match status" value="1"/>
</dbReference>
<dbReference type="AlphaFoldDB" id="A0A7X1FQQ7"/>
<dbReference type="PROSITE" id="PS00622">
    <property type="entry name" value="HTH_LUXR_1"/>
    <property type="match status" value="1"/>
</dbReference>
<dbReference type="Proteomes" id="UP000566813">
    <property type="component" value="Unassembled WGS sequence"/>
</dbReference>
<keyword evidence="1" id="KW-0238">DNA-binding</keyword>
<evidence type="ECO:0000259" key="2">
    <source>
        <dbReference type="PROSITE" id="PS50043"/>
    </source>
</evidence>
<dbReference type="Pfam" id="PF00196">
    <property type="entry name" value="GerE"/>
    <property type="match status" value="1"/>
</dbReference>
<dbReference type="InterPro" id="IPR039420">
    <property type="entry name" value="WalR-like"/>
</dbReference>
<dbReference type="GO" id="GO:0006355">
    <property type="term" value="P:regulation of DNA-templated transcription"/>
    <property type="evidence" value="ECO:0007669"/>
    <property type="project" value="InterPro"/>
</dbReference>
<dbReference type="SUPFAM" id="SSF46894">
    <property type="entry name" value="C-terminal effector domain of the bipartite response regulators"/>
    <property type="match status" value="1"/>
</dbReference>
<evidence type="ECO:0000256" key="1">
    <source>
        <dbReference type="ARBA" id="ARBA00023125"/>
    </source>
</evidence>
<name>A0A7X1FQQ7_9SPHN</name>
<dbReference type="PANTHER" id="PTHR43214:SF42">
    <property type="entry name" value="TRANSCRIPTIONAL REGULATORY PROTEIN DESR"/>
    <property type="match status" value="1"/>
</dbReference>
<dbReference type="SUPFAM" id="SSF52172">
    <property type="entry name" value="CheY-like"/>
    <property type="match status" value="1"/>
</dbReference>
<feature type="domain" description="HTH luxR-type" evidence="2">
    <location>
        <begin position="146"/>
        <end position="211"/>
    </location>
</feature>
<comment type="caution">
    <text evidence="3">The sequence shown here is derived from an EMBL/GenBank/DDBJ whole genome shotgun (WGS) entry which is preliminary data.</text>
</comment>
<organism evidence="3 4">
    <name type="scientific">Novosphingobium flavum</name>
    <dbReference type="NCBI Taxonomy" id="1778672"/>
    <lineage>
        <taxon>Bacteria</taxon>
        <taxon>Pseudomonadati</taxon>
        <taxon>Pseudomonadota</taxon>
        <taxon>Alphaproteobacteria</taxon>
        <taxon>Sphingomonadales</taxon>
        <taxon>Sphingomonadaceae</taxon>
        <taxon>Novosphingobium</taxon>
    </lineage>
</organism>
<sequence length="235" mass="25080">MTNCVCLMSRNEISREGLAHFLRSEHFDVAVSAACHEEIPASLAGTVFLAVVDEPSAAEQPGMVETILASFADAKVVILAERFDLEAMVACFRAGAQGYIVNALRSQPLMTALRLVSLGEKVMPSDLAESLGHRQFAGPSPITAETEIMNANISPRERDVLCCLMAGYPNKSIARQLDVCEATIKVHVKSILRKLKVSNRTQAAIWASHNGLSDVDVAVAAGAAAGQELAFAAMI</sequence>
<dbReference type="GO" id="GO:0003677">
    <property type="term" value="F:DNA binding"/>
    <property type="evidence" value="ECO:0007669"/>
    <property type="project" value="UniProtKB-KW"/>
</dbReference>
<dbReference type="SMART" id="SM00421">
    <property type="entry name" value="HTH_LUXR"/>
    <property type="match status" value="1"/>
</dbReference>
<dbReference type="EMBL" id="JACLAW010000004">
    <property type="protein sequence ID" value="MBC2665221.1"/>
    <property type="molecule type" value="Genomic_DNA"/>
</dbReference>
<dbReference type="InterPro" id="IPR011006">
    <property type="entry name" value="CheY-like_superfamily"/>
</dbReference>
<dbReference type="InterPro" id="IPR000792">
    <property type="entry name" value="Tscrpt_reg_LuxR_C"/>
</dbReference>
<dbReference type="PROSITE" id="PS50043">
    <property type="entry name" value="HTH_LUXR_2"/>
    <property type="match status" value="1"/>
</dbReference>
<evidence type="ECO:0000313" key="4">
    <source>
        <dbReference type="Proteomes" id="UP000566813"/>
    </source>
</evidence>
<keyword evidence="4" id="KW-1185">Reference proteome</keyword>
<reference evidence="3 4" key="1">
    <citation type="submission" date="2020-08" db="EMBL/GenBank/DDBJ databases">
        <title>The genome sequence of type strain Novosphingobium flavum NBRC 111647.</title>
        <authorList>
            <person name="Liu Y."/>
        </authorList>
    </citation>
    <scope>NUCLEOTIDE SEQUENCE [LARGE SCALE GENOMIC DNA]</scope>
    <source>
        <strain evidence="3 4">NBRC 111647</strain>
    </source>
</reference>
<accession>A0A7X1FQQ7</accession>
<gene>
    <name evidence="3" type="ORF">H7F51_06800</name>
</gene>
<dbReference type="InterPro" id="IPR016032">
    <property type="entry name" value="Sig_transdc_resp-reg_C-effctor"/>
</dbReference>
<evidence type="ECO:0000313" key="3">
    <source>
        <dbReference type="EMBL" id="MBC2665221.1"/>
    </source>
</evidence>
<dbReference type="PANTHER" id="PTHR43214">
    <property type="entry name" value="TWO-COMPONENT RESPONSE REGULATOR"/>
    <property type="match status" value="1"/>
</dbReference>
<proteinExistence type="predicted"/>
<dbReference type="Gene3D" id="3.40.50.2300">
    <property type="match status" value="1"/>
</dbReference>